<organism evidence="1 2">
    <name type="scientific">Wuchereria bancrofti</name>
    <dbReference type="NCBI Taxonomy" id="6293"/>
    <lineage>
        <taxon>Eukaryota</taxon>
        <taxon>Metazoa</taxon>
        <taxon>Ecdysozoa</taxon>
        <taxon>Nematoda</taxon>
        <taxon>Chromadorea</taxon>
        <taxon>Rhabditida</taxon>
        <taxon>Spirurina</taxon>
        <taxon>Spiruromorpha</taxon>
        <taxon>Filarioidea</taxon>
        <taxon>Onchocercidae</taxon>
        <taxon>Wuchereria</taxon>
    </lineage>
</organism>
<dbReference type="AlphaFoldDB" id="J9EE10"/>
<protein>
    <submittedName>
        <fullName evidence="1">Uncharacterized protein</fullName>
    </submittedName>
</protein>
<name>J9EE10_WUCBA</name>
<dbReference type="Proteomes" id="UP000004810">
    <property type="component" value="Unassembled WGS sequence"/>
</dbReference>
<reference evidence="2" key="1">
    <citation type="submission" date="2012-08" db="EMBL/GenBank/DDBJ databases">
        <title>The Genome Sequence of Wuchereria bancrofti.</title>
        <authorList>
            <person name="Nutman T.B."/>
            <person name="Fink D.L."/>
            <person name="Russ C."/>
            <person name="Young S."/>
            <person name="Zeng Q."/>
            <person name="Koehrsen M."/>
            <person name="Alvarado L."/>
            <person name="Berlin A."/>
            <person name="Chapman S.B."/>
            <person name="Chen Z."/>
            <person name="Freedman E."/>
            <person name="Gellesch M."/>
            <person name="Goldberg J."/>
            <person name="Griggs A."/>
            <person name="Gujja S."/>
            <person name="Heilman E.R."/>
            <person name="Heiman D."/>
            <person name="Hepburn T."/>
            <person name="Howarth C."/>
            <person name="Jen D."/>
            <person name="Larson L."/>
            <person name="Lewis B."/>
            <person name="Mehta T."/>
            <person name="Park D."/>
            <person name="Pearson M."/>
            <person name="Roberts A."/>
            <person name="Saif S."/>
            <person name="Shea T."/>
            <person name="Shenoy N."/>
            <person name="Sisk P."/>
            <person name="Stolte C."/>
            <person name="Sykes S."/>
            <person name="Walk T."/>
            <person name="White J."/>
            <person name="Yandava C."/>
            <person name="Haas B."/>
            <person name="Henn M.R."/>
            <person name="Nusbaum C."/>
            <person name="Birren B."/>
        </authorList>
    </citation>
    <scope>NUCLEOTIDE SEQUENCE [LARGE SCALE GENOMIC DNA]</scope>
    <source>
        <strain evidence="2">NA</strain>
    </source>
</reference>
<gene>
    <name evidence="1" type="ORF">WUBG_08394</name>
</gene>
<dbReference type="EMBL" id="ADBV01004270">
    <property type="protein sequence ID" value="EJW80696.1"/>
    <property type="molecule type" value="Genomic_DNA"/>
</dbReference>
<sequence length="152" mass="17240">MHALLHNGSEVGDCGAITKKFFSNFFNKTFFNIGEVDIFRCNIIIEKKSDLLEIAFHSVKVLCCSRRLQYCGSGKFSRRIRKMCVVDEIYWTVVIICDAVDVISLFIPLSSSSFTDTERSGDSSSTTLSFFRSENSIGEAYVLLFIFDCSEY</sequence>
<proteinExistence type="predicted"/>
<evidence type="ECO:0000313" key="1">
    <source>
        <dbReference type="EMBL" id="EJW80696.1"/>
    </source>
</evidence>
<accession>J9EE10</accession>
<comment type="caution">
    <text evidence="1">The sequence shown here is derived from an EMBL/GenBank/DDBJ whole genome shotgun (WGS) entry which is preliminary data.</text>
</comment>
<evidence type="ECO:0000313" key="2">
    <source>
        <dbReference type="Proteomes" id="UP000004810"/>
    </source>
</evidence>